<dbReference type="EMBL" id="MU006295">
    <property type="protein sequence ID" value="KAF2853406.1"/>
    <property type="molecule type" value="Genomic_DNA"/>
</dbReference>
<evidence type="ECO:0000313" key="2">
    <source>
        <dbReference type="EMBL" id="KAF2853406.1"/>
    </source>
</evidence>
<feature type="region of interest" description="Disordered" evidence="1">
    <location>
        <begin position="1"/>
        <end position="52"/>
    </location>
</feature>
<gene>
    <name evidence="2" type="ORF">T440DRAFT_515547</name>
</gene>
<sequence>MPLEEVNEPKRMRGRPRKKQEAGSEEKPKRPVGRPHKGKGAKSKQEDSYLPD</sequence>
<evidence type="ECO:0000313" key="3">
    <source>
        <dbReference type="Proteomes" id="UP000799423"/>
    </source>
</evidence>
<name>A0A6A7BD18_9PLEO</name>
<proteinExistence type="predicted"/>
<dbReference type="PRINTS" id="PR00929">
    <property type="entry name" value="ATHOOK"/>
</dbReference>
<accession>A0A6A7BD18</accession>
<keyword evidence="3" id="KW-1185">Reference proteome</keyword>
<feature type="compositionally biased region" description="Basic and acidic residues" evidence="1">
    <location>
        <begin position="43"/>
        <end position="52"/>
    </location>
</feature>
<protein>
    <submittedName>
        <fullName evidence="2">Uncharacterized protein</fullName>
    </submittedName>
</protein>
<evidence type="ECO:0000256" key="1">
    <source>
        <dbReference type="SAM" id="MobiDB-lite"/>
    </source>
</evidence>
<dbReference type="Proteomes" id="UP000799423">
    <property type="component" value="Unassembled WGS sequence"/>
</dbReference>
<dbReference type="AlphaFoldDB" id="A0A6A7BD18"/>
<reference evidence="2" key="1">
    <citation type="submission" date="2020-01" db="EMBL/GenBank/DDBJ databases">
        <authorList>
            <consortium name="DOE Joint Genome Institute"/>
            <person name="Haridas S."/>
            <person name="Albert R."/>
            <person name="Binder M."/>
            <person name="Bloem J."/>
            <person name="Labutti K."/>
            <person name="Salamov A."/>
            <person name="Andreopoulos B."/>
            <person name="Baker S.E."/>
            <person name="Barry K."/>
            <person name="Bills G."/>
            <person name="Bluhm B.H."/>
            <person name="Cannon C."/>
            <person name="Castanera R."/>
            <person name="Culley D.E."/>
            <person name="Daum C."/>
            <person name="Ezra D."/>
            <person name="Gonzalez J.B."/>
            <person name="Henrissat B."/>
            <person name="Kuo A."/>
            <person name="Liang C."/>
            <person name="Lipzen A."/>
            <person name="Lutzoni F."/>
            <person name="Magnuson J."/>
            <person name="Mondo S."/>
            <person name="Nolan M."/>
            <person name="Ohm R."/>
            <person name="Pangilinan J."/>
            <person name="Park H.-J."/>
            <person name="Ramirez L."/>
            <person name="Alfaro M."/>
            <person name="Sun H."/>
            <person name="Tritt A."/>
            <person name="Yoshinaga Y."/>
            <person name="Zwiers L.-H."/>
            <person name="Turgeon B.G."/>
            <person name="Goodwin S.B."/>
            <person name="Spatafora J.W."/>
            <person name="Crous P.W."/>
            <person name="Grigoriev I.V."/>
        </authorList>
    </citation>
    <scope>NUCLEOTIDE SEQUENCE</scope>
    <source>
        <strain evidence="2">IPT5</strain>
    </source>
</reference>
<feature type="compositionally biased region" description="Basic residues" evidence="1">
    <location>
        <begin position="30"/>
        <end position="42"/>
    </location>
</feature>
<feature type="compositionally biased region" description="Basic and acidic residues" evidence="1">
    <location>
        <begin position="19"/>
        <end position="29"/>
    </location>
</feature>
<dbReference type="InterPro" id="IPR017956">
    <property type="entry name" value="AT_hook_DNA-bd_motif"/>
</dbReference>
<organism evidence="2 3">
    <name type="scientific">Plenodomus tracheiphilus IPT5</name>
    <dbReference type="NCBI Taxonomy" id="1408161"/>
    <lineage>
        <taxon>Eukaryota</taxon>
        <taxon>Fungi</taxon>
        <taxon>Dikarya</taxon>
        <taxon>Ascomycota</taxon>
        <taxon>Pezizomycotina</taxon>
        <taxon>Dothideomycetes</taxon>
        <taxon>Pleosporomycetidae</taxon>
        <taxon>Pleosporales</taxon>
        <taxon>Pleosporineae</taxon>
        <taxon>Leptosphaeriaceae</taxon>
        <taxon>Plenodomus</taxon>
    </lineage>
</organism>
<dbReference type="GO" id="GO:0003677">
    <property type="term" value="F:DNA binding"/>
    <property type="evidence" value="ECO:0007669"/>
    <property type="project" value="InterPro"/>
</dbReference>